<feature type="compositionally biased region" description="Basic and acidic residues" evidence="1">
    <location>
        <begin position="87"/>
        <end position="96"/>
    </location>
</feature>
<evidence type="ECO:0000256" key="1">
    <source>
        <dbReference type="SAM" id="MobiDB-lite"/>
    </source>
</evidence>
<feature type="compositionally biased region" description="Polar residues" evidence="1">
    <location>
        <begin position="422"/>
        <end position="443"/>
    </location>
</feature>
<feature type="compositionally biased region" description="Low complexity" evidence="1">
    <location>
        <begin position="444"/>
        <end position="458"/>
    </location>
</feature>
<dbReference type="EMBL" id="MU154606">
    <property type="protein sequence ID" value="KAF9492113.1"/>
    <property type="molecule type" value="Genomic_DNA"/>
</dbReference>
<gene>
    <name evidence="2" type="ORF">BDN71DRAFT_1228053</name>
</gene>
<protein>
    <submittedName>
        <fullName evidence="2">Uncharacterized protein</fullName>
    </submittedName>
</protein>
<feature type="region of interest" description="Disordered" evidence="1">
    <location>
        <begin position="407"/>
        <end position="497"/>
    </location>
</feature>
<comment type="caution">
    <text evidence="2">The sequence shown here is derived from an EMBL/GenBank/DDBJ whole genome shotgun (WGS) entry which is preliminary data.</text>
</comment>
<feature type="region of interest" description="Disordered" evidence="1">
    <location>
        <begin position="348"/>
        <end position="393"/>
    </location>
</feature>
<sequence>MASPPPWATLKEPSTSSSPVPSNDDELEHVLPNATRVKRKARYTAATPSSSSAKPAKLPRFHLDATDAVNRSLGTTSMPQAQRRATHHFDSRDLPSDKPSLVEHVLMRKNNTSAATRIVRRKNRDKKPCLSPTPSSPPAAKRSITIHAAGPSRHHASGSTSLPSAPPLRKQASKPEVIVISDDDEPPSVSAPPKFAVSKGKAKASSVSSEGKTKSGPIDTIELTDSSSSLPSPSALLKAKPLETYPIFKFAGKTKPQNRKAHENCPTRVIKEEGREVLEILDTSEEESSVTPSSSNHAQLRAARPLPLPATYAAVSPSNNPRKSSSDAVDSYIDGLLTSIMAAQSVPITSHSSPPAMHDTTKNATIDSLPPSRTFTPIEDHRTMPQPLPRRSLIGRSPVASLIDEAHTTSDNAPDVPEDEPTTSPSVERPISTNGPLVTSDRGSTPPSDRSNSSSGLDGLRELVRRSRLKAKSRIQSHSPDAPIIRIGYPRHSGAFA</sequence>
<feature type="compositionally biased region" description="Polar residues" evidence="1">
    <location>
        <begin position="12"/>
        <end position="21"/>
    </location>
</feature>
<feature type="compositionally biased region" description="Basic residues" evidence="1">
    <location>
        <begin position="466"/>
        <end position="475"/>
    </location>
</feature>
<dbReference type="Proteomes" id="UP000807025">
    <property type="component" value="Unassembled WGS sequence"/>
</dbReference>
<organism evidence="2 3">
    <name type="scientific">Pleurotus eryngii</name>
    <name type="common">Boletus of the steppes</name>
    <dbReference type="NCBI Taxonomy" id="5323"/>
    <lineage>
        <taxon>Eukaryota</taxon>
        <taxon>Fungi</taxon>
        <taxon>Dikarya</taxon>
        <taxon>Basidiomycota</taxon>
        <taxon>Agaricomycotina</taxon>
        <taxon>Agaricomycetes</taxon>
        <taxon>Agaricomycetidae</taxon>
        <taxon>Agaricales</taxon>
        <taxon>Pleurotineae</taxon>
        <taxon>Pleurotaceae</taxon>
        <taxon>Pleurotus</taxon>
    </lineage>
</organism>
<feature type="compositionally biased region" description="Low complexity" evidence="1">
    <location>
        <begin position="194"/>
        <end position="210"/>
    </location>
</feature>
<proteinExistence type="predicted"/>
<feature type="compositionally biased region" description="Low complexity" evidence="1">
    <location>
        <begin position="226"/>
        <end position="235"/>
    </location>
</feature>
<name>A0A9P6DDL9_PLEER</name>
<accession>A0A9P6DDL9</accession>
<feature type="compositionally biased region" description="Polar residues" evidence="1">
    <location>
        <begin position="362"/>
        <end position="375"/>
    </location>
</feature>
<evidence type="ECO:0000313" key="3">
    <source>
        <dbReference type="Proteomes" id="UP000807025"/>
    </source>
</evidence>
<feature type="region of interest" description="Disordered" evidence="1">
    <location>
        <begin position="1"/>
        <end position="235"/>
    </location>
</feature>
<dbReference type="AlphaFoldDB" id="A0A9P6DDL9"/>
<evidence type="ECO:0000313" key="2">
    <source>
        <dbReference type="EMBL" id="KAF9492113.1"/>
    </source>
</evidence>
<reference evidence="2" key="1">
    <citation type="submission" date="2020-11" db="EMBL/GenBank/DDBJ databases">
        <authorList>
            <consortium name="DOE Joint Genome Institute"/>
            <person name="Ahrendt S."/>
            <person name="Riley R."/>
            <person name="Andreopoulos W."/>
            <person name="Labutti K."/>
            <person name="Pangilinan J."/>
            <person name="Ruiz-Duenas F.J."/>
            <person name="Barrasa J.M."/>
            <person name="Sanchez-Garcia M."/>
            <person name="Camarero S."/>
            <person name="Miyauchi S."/>
            <person name="Serrano A."/>
            <person name="Linde D."/>
            <person name="Babiker R."/>
            <person name="Drula E."/>
            <person name="Ayuso-Fernandez I."/>
            <person name="Pacheco R."/>
            <person name="Padilla G."/>
            <person name="Ferreira P."/>
            <person name="Barriuso J."/>
            <person name="Kellner H."/>
            <person name="Castanera R."/>
            <person name="Alfaro M."/>
            <person name="Ramirez L."/>
            <person name="Pisabarro A.G."/>
            <person name="Kuo A."/>
            <person name="Tritt A."/>
            <person name="Lipzen A."/>
            <person name="He G."/>
            <person name="Yan M."/>
            <person name="Ng V."/>
            <person name="Cullen D."/>
            <person name="Martin F."/>
            <person name="Rosso M.-N."/>
            <person name="Henrissat B."/>
            <person name="Hibbett D."/>
            <person name="Martinez A.T."/>
            <person name="Grigoriev I.V."/>
        </authorList>
    </citation>
    <scope>NUCLEOTIDE SEQUENCE</scope>
    <source>
        <strain evidence="2">ATCC 90797</strain>
    </source>
</reference>
<feature type="compositionally biased region" description="Low complexity" evidence="1">
    <location>
        <begin position="44"/>
        <end position="56"/>
    </location>
</feature>
<feature type="region of interest" description="Disordered" evidence="1">
    <location>
        <begin position="282"/>
        <end position="305"/>
    </location>
</feature>
<keyword evidence="3" id="KW-1185">Reference proteome</keyword>